<dbReference type="Proteomes" id="UP000536179">
    <property type="component" value="Unassembled WGS sequence"/>
</dbReference>
<accession>A0A7W5DZE8</accession>
<evidence type="ECO:0000313" key="3">
    <source>
        <dbReference type="Proteomes" id="UP000536179"/>
    </source>
</evidence>
<name>A0A7W5DZE8_9BACT</name>
<feature type="compositionally biased region" description="Basic residues" evidence="1">
    <location>
        <begin position="36"/>
        <end position="45"/>
    </location>
</feature>
<feature type="region of interest" description="Disordered" evidence="1">
    <location>
        <begin position="1"/>
        <end position="45"/>
    </location>
</feature>
<evidence type="ECO:0008006" key="4">
    <source>
        <dbReference type="Google" id="ProtNLM"/>
    </source>
</evidence>
<reference evidence="2 3" key="1">
    <citation type="submission" date="2020-08" db="EMBL/GenBank/DDBJ databases">
        <title>Genomic Encyclopedia of Type Strains, Phase III (KMG-III): the genomes of soil and plant-associated and newly described type strains.</title>
        <authorList>
            <person name="Whitman W."/>
        </authorList>
    </citation>
    <scope>NUCLEOTIDE SEQUENCE [LARGE SCALE GENOMIC DNA]</scope>
    <source>
        <strain evidence="2 3">CECT 8075</strain>
    </source>
</reference>
<dbReference type="AlphaFoldDB" id="A0A7W5DZE8"/>
<sequence length="477" mass="50726">MKSLLTSSTADSTLASVQNTHRHSAMDGKGIDMTRKVKRNRSHRRPSHCLRLENLESRRLLAVAAFESELLADNNGVPGEVISDNTVAAGETFFLRVTAQEFDPMRFGLQSVGVDIAWDASLLDVVEEDFQLDAIITANLPVLQKGTLDQDGGLIEGLSGTSLSALGSGRPIGNAVPETFVLIRMRAGEQPGVATLNLQQGSAKTITAPTAALGERHLNFDHETITIVASASEPETPVETEANSVEPADVPVETPLAVDEEPSTAGDVLPQEPEAANPDTVPEQPVVTEPEKAEPQGDSQDENSSSETVPTQSPAAETPQVDIPVEDSSIVAAPVDESSVAGSEVTESETSEYLPADVPAENVGSAEQVDQVAEAIDEVMSFDFNGDGVFDFADFGLMNVQAASASSEIETVAEDTAATESEEHDVSTEPTAFSEPCIAVPALNDVEATEKWLDDFATAWLADSEARARRREETQLF</sequence>
<feature type="compositionally biased region" description="Basic and acidic residues" evidence="1">
    <location>
        <begin position="24"/>
        <end position="35"/>
    </location>
</feature>
<proteinExistence type="predicted"/>
<evidence type="ECO:0000256" key="1">
    <source>
        <dbReference type="SAM" id="MobiDB-lite"/>
    </source>
</evidence>
<evidence type="ECO:0000313" key="2">
    <source>
        <dbReference type="EMBL" id="MBB3207004.1"/>
    </source>
</evidence>
<organism evidence="2 3">
    <name type="scientific">Aporhodopirellula rubra</name>
    <dbReference type="NCBI Taxonomy" id="980271"/>
    <lineage>
        <taxon>Bacteria</taxon>
        <taxon>Pseudomonadati</taxon>
        <taxon>Planctomycetota</taxon>
        <taxon>Planctomycetia</taxon>
        <taxon>Pirellulales</taxon>
        <taxon>Pirellulaceae</taxon>
        <taxon>Aporhodopirellula</taxon>
    </lineage>
</organism>
<comment type="caution">
    <text evidence="2">The sequence shown here is derived from an EMBL/GenBank/DDBJ whole genome shotgun (WGS) entry which is preliminary data.</text>
</comment>
<protein>
    <recommendedName>
        <fullName evidence="4">EF-hand domain-containing protein</fullName>
    </recommendedName>
</protein>
<gene>
    <name evidence="2" type="ORF">FHS27_002818</name>
</gene>
<feature type="compositionally biased region" description="Low complexity" evidence="1">
    <location>
        <begin position="1"/>
        <end position="16"/>
    </location>
</feature>
<feature type="region of interest" description="Disordered" evidence="1">
    <location>
        <begin position="229"/>
        <end position="360"/>
    </location>
</feature>
<dbReference type="RefSeq" id="WP_184305393.1">
    <property type="nucleotide sequence ID" value="NZ_JACHXU010000008.1"/>
</dbReference>
<feature type="compositionally biased region" description="Polar residues" evidence="1">
    <location>
        <begin position="302"/>
        <end position="315"/>
    </location>
</feature>
<keyword evidence="3" id="KW-1185">Reference proteome</keyword>
<dbReference type="EMBL" id="JACHXU010000008">
    <property type="protein sequence ID" value="MBB3207004.1"/>
    <property type="molecule type" value="Genomic_DNA"/>
</dbReference>